<dbReference type="AlphaFoldDB" id="A0A2H0NBM7"/>
<dbReference type="EMBL" id="PCWQ01000014">
    <property type="protein sequence ID" value="PIR06300.1"/>
    <property type="molecule type" value="Genomic_DNA"/>
</dbReference>
<sequence length="170" mass="19074">MIDLKKWPIVLAVIIILLFVGLIIFHAAFVSFVDNYELGLVYNRFSGEITPLERTGYFIFPPFKYSVHSIDLRPYQLSITASFGNEFSSRGGSGIPSRVLNAKLVRFNPEGLETFVEWHGRDAGDDLGNLKEIMKCYAFDKEGGKDCPFIIVLSEINPSQSPDDTETDGE</sequence>
<comment type="caution">
    <text evidence="2">The sequence shown here is derived from an EMBL/GenBank/DDBJ whole genome shotgun (WGS) entry which is preliminary data.</text>
</comment>
<keyword evidence="1" id="KW-0812">Transmembrane</keyword>
<evidence type="ECO:0000256" key="1">
    <source>
        <dbReference type="SAM" id="Phobius"/>
    </source>
</evidence>
<feature type="transmembrane region" description="Helical" evidence="1">
    <location>
        <begin position="7"/>
        <end position="29"/>
    </location>
</feature>
<reference evidence="2 3" key="1">
    <citation type="submission" date="2017-09" db="EMBL/GenBank/DDBJ databases">
        <title>Depth-based differentiation of microbial function through sediment-hosted aquifers and enrichment of novel symbionts in the deep terrestrial subsurface.</title>
        <authorList>
            <person name="Probst A.J."/>
            <person name="Ladd B."/>
            <person name="Jarett J.K."/>
            <person name="Geller-Mcgrath D.E."/>
            <person name="Sieber C.M."/>
            <person name="Emerson J.B."/>
            <person name="Anantharaman K."/>
            <person name="Thomas B.C."/>
            <person name="Malmstrom R."/>
            <person name="Stieglmeier M."/>
            <person name="Klingl A."/>
            <person name="Woyke T."/>
            <person name="Ryan C.M."/>
            <person name="Banfield J.F."/>
        </authorList>
    </citation>
    <scope>NUCLEOTIDE SEQUENCE [LARGE SCALE GENOMIC DNA]</scope>
    <source>
        <strain evidence="2">CG11_big_fil_rev_8_21_14_0_20_36_20</strain>
    </source>
</reference>
<gene>
    <name evidence="2" type="ORF">COV55_04185</name>
</gene>
<accession>A0A2H0NBM7</accession>
<evidence type="ECO:0000313" key="2">
    <source>
        <dbReference type="EMBL" id="PIR06300.1"/>
    </source>
</evidence>
<protein>
    <recommendedName>
        <fullName evidence="4">Band 7 domain-containing protein</fullName>
    </recommendedName>
</protein>
<name>A0A2H0NBM7_9BACT</name>
<dbReference type="Proteomes" id="UP000230564">
    <property type="component" value="Unassembled WGS sequence"/>
</dbReference>
<organism evidence="2 3">
    <name type="scientific">Candidatus Komeilibacteria bacterium CG11_big_fil_rev_8_21_14_0_20_36_20</name>
    <dbReference type="NCBI Taxonomy" id="1974477"/>
    <lineage>
        <taxon>Bacteria</taxon>
        <taxon>Candidatus Komeiliibacteriota</taxon>
    </lineage>
</organism>
<proteinExistence type="predicted"/>
<keyword evidence="1" id="KW-1133">Transmembrane helix</keyword>
<keyword evidence="1" id="KW-0472">Membrane</keyword>
<evidence type="ECO:0008006" key="4">
    <source>
        <dbReference type="Google" id="ProtNLM"/>
    </source>
</evidence>
<evidence type="ECO:0000313" key="3">
    <source>
        <dbReference type="Proteomes" id="UP000230564"/>
    </source>
</evidence>